<keyword evidence="3" id="KW-0862">Zinc</keyword>
<dbReference type="Pfam" id="PF01428">
    <property type="entry name" value="zf-AN1"/>
    <property type="match status" value="2"/>
</dbReference>
<feature type="non-terminal residue" evidence="7">
    <location>
        <position position="1"/>
    </location>
</feature>
<dbReference type="PROSITE" id="PS51039">
    <property type="entry name" value="ZF_AN1"/>
    <property type="match status" value="2"/>
</dbReference>
<evidence type="ECO:0000313" key="8">
    <source>
        <dbReference type="Proteomes" id="UP000053424"/>
    </source>
</evidence>
<dbReference type="Proteomes" id="UP000053424">
    <property type="component" value="Unassembled WGS sequence"/>
</dbReference>
<dbReference type="SMART" id="SM00154">
    <property type="entry name" value="ZnF_AN1"/>
    <property type="match status" value="2"/>
</dbReference>
<keyword evidence="8" id="KW-1185">Reference proteome</keyword>
<sequence length="244" mass="27144">MDLPQIGAHCSLPSCNALDFLPIVCQCKASFCSLHISPDLHACRAVRTNNNTNTASARPRQRCAFEACQKPSLPAYDEIGCAICHKSFCTDHRHPETHRCPSQPIPPKSKSSVVIQKSSRLPSAKPPTDPTKLLQWRKMELMKMRHRAVCGDPKDKTASLPPDQRLHVKIHHQDTDKVFWFRKNVITGRALDLLVNQLGLTFPESSHLKLCNISLDKGESISLQNDQPLASQVEDGSMLAICPV</sequence>
<organism evidence="7 8">
    <name type="scientific">Hebeloma cylindrosporum</name>
    <dbReference type="NCBI Taxonomy" id="76867"/>
    <lineage>
        <taxon>Eukaryota</taxon>
        <taxon>Fungi</taxon>
        <taxon>Dikarya</taxon>
        <taxon>Basidiomycota</taxon>
        <taxon>Agaricomycotina</taxon>
        <taxon>Agaricomycetes</taxon>
        <taxon>Agaricomycetidae</taxon>
        <taxon>Agaricales</taxon>
        <taxon>Agaricineae</taxon>
        <taxon>Hymenogastraceae</taxon>
        <taxon>Hebeloma</taxon>
    </lineage>
</organism>
<dbReference type="GO" id="GO:0008270">
    <property type="term" value="F:zinc ion binding"/>
    <property type="evidence" value="ECO:0007669"/>
    <property type="project" value="UniProtKB-KW"/>
</dbReference>
<feature type="domain" description="AN1-type" evidence="6">
    <location>
        <begin position="57"/>
        <end position="108"/>
    </location>
</feature>
<dbReference type="InterPro" id="IPR000058">
    <property type="entry name" value="Znf_AN1"/>
</dbReference>
<keyword evidence="2 4" id="KW-0863">Zinc-finger</keyword>
<evidence type="ECO:0000256" key="5">
    <source>
        <dbReference type="SAM" id="MobiDB-lite"/>
    </source>
</evidence>
<dbReference type="InterPro" id="IPR035896">
    <property type="entry name" value="AN1-like_Znf"/>
</dbReference>
<dbReference type="STRING" id="686832.A0A0C2YGX9"/>
<dbReference type="GO" id="GO:0005737">
    <property type="term" value="C:cytoplasm"/>
    <property type="evidence" value="ECO:0007669"/>
    <property type="project" value="TreeGrafter"/>
</dbReference>
<accession>A0A0C2YGX9</accession>
<dbReference type="EMBL" id="KN831768">
    <property type="protein sequence ID" value="KIM48958.1"/>
    <property type="molecule type" value="Genomic_DNA"/>
</dbReference>
<evidence type="ECO:0000256" key="3">
    <source>
        <dbReference type="ARBA" id="ARBA00022833"/>
    </source>
</evidence>
<reference evidence="7 8" key="1">
    <citation type="submission" date="2014-04" db="EMBL/GenBank/DDBJ databases">
        <authorList>
            <consortium name="DOE Joint Genome Institute"/>
            <person name="Kuo A."/>
            <person name="Gay G."/>
            <person name="Dore J."/>
            <person name="Kohler A."/>
            <person name="Nagy L.G."/>
            <person name="Floudas D."/>
            <person name="Copeland A."/>
            <person name="Barry K.W."/>
            <person name="Cichocki N."/>
            <person name="Veneault-Fourrey C."/>
            <person name="LaButti K."/>
            <person name="Lindquist E.A."/>
            <person name="Lipzen A."/>
            <person name="Lundell T."/>
            <person name="Morin E."/>
            <person name="Murat C."/>
            <person name="Sun H."/>
            <person name="Tunlid A."/>
            <person name="Henrissat B."/>
            <person name="Grigoriev I.V."/>
            <person name="Hibbett D.S."/>
            <person name="Martin F."/>
            <person name="Nordberg H.P."/>
            <person name="Cantor M.N."/>
            <person name="Hua S.X."/>
        </authorList>
    </citation>
    <scope>NUCLEOTIDE SEQUENCE [LARGE SCALE GENOMIC DNA]</scope>
    <source>
        <strain evidence="8">h7</strain>
    </source>
</reference>
<evidence type="ECO:0000256" key="2">
    <source>
        <dbReference type="ARBA" id="ARBA00022771"/>
    </source>
</evidence>
<feature type="domain" description="AN1-type" evidence="6">
    <location>
        <begin position="4"/>
        <end position="51"/>
    </location>
</feature>
<feature type="region of interest" description="Disordered" evidence="5">
    <location>
        <begin position="98"/>
        <end position="131"/>
    </location>
</feature>
<protein>
    <recommendedName>
        <fullName evidence="6">AN1-type domain-containing protein</fullName>
    </recommendedName>
</protein>
<evidence type="ECO:0000313" key="7">
    <source>
        <dbReference type="EMBL" id="KIM48958.1"/>
    </source>
</evidence>
<dbReference type="SUPFAM" id="SSF118310">
    <property type="entry name" value="AN1-like Zinc finger"/>
    <property type="match status" value="2"/>
</dbReference>
<feature type="compositionally biased region" description="Low complexity" evidence="5">
    <location>
        <begin position="108"/>
        <end position="119"/>
    </location>
</feature>
<gene>
    <name evidence="7" type="ORF">M413DRAFT_438133</name>
</gene>
<dbReference type="AlphaFoldDB" id="A0A0C2YGX9"/>
<dbReference type="HOGENOM" id="CLU_052358_1_0_1"/>
<proteinExistence type="predicted"/>
<evidence type="ECO:0000256" key="1">
    <source>
        <dbReference type="ARBA" id="ARBA00022723"/>
    </source>
</evidence>
<dbReference type="PANTHER" id="PTHR14677:SF20">
    <property type="entry name" value="ZINC FINGER AN1-TYPE CONTAINING 2A-RELATED"/>
    <property type="match status" value="1"/>
</dbReference>
<dbReference type="Gene3D" id="4.10.1110.10">
    <property type="entry name" value="AN1-like Zinc finger"/>
    <property type="match status" value="2"/>
</dbReference>
<keyword evidence="1" id="KW-0479">Metal-binding</keyword>
<evidence type="ECO:0000256" key="4">
    <source>
        <dbReference type="PROSITE-ProRule" id="PRU00449"/>
    </source>
</evidence>
<dbReference type="OrthoDB" id="431929at2759"/>
<name>A0A0C2YGX9_HEBCY</name>
<reference evidence="8" key="2">
    <citation type="submission" date="2015-01" db="EMBL/GenBank/DDBJ databases">
        <title>Evolutionary Origins and Diversification of the Mycorrhizal Mutualists.</title>
        <authorList>
            <consortium name="DOE Joint Genome Institute"/>
            <consortium name="Mycorrhizal Genomics Consortium"/>
            <person name="Kohler A."/>
            <person name="Kuo A."/>
            <person name="Nagy L.G."/>
            <person name="Floudas D."/>
            <person name="Copeland A."/>
            <person name="Barry K.W."/>
            <person name="Cichocki N."/>
            <person name="Veneault-Fourrey C."/>
            <person name="LaButti K."/>
            <person name="Lindquist E.A."/>
            <person name="Lipzen A."/>
            <person name="Lundell T."/>
            <person name="Morin E."/>
            <person name="Murat C."/>
            <person name="Riley R."/>
            <person name="Ohm R."/>
            <person name="Sun H."/>
            <person name="Tunlid A."/>
            <person name="Henrissat B."/>
            <person name="Grigoriev I.V."/>
            <person name="Hibbett D.S."/>
            <person name="Martin F."/>
        </authorList>
    </citation>
    <scope>NUCLEOTIDE SEQUENCE [LARGE SCALE GENOMIC DNA]</scope>
    <source>
        <strain evidence="8">h7</strain>
    </source>
</reference>
<evidence type="ECO:0000259" key="6">
    <source>
        <dbReference type="PROSITE" id="PS51039"/>
    </source>
</evidence>
<dbReference type="PANTHER" id="PTHR14677">
    <property type="entry name" value="ARSENITE INDUCUBLE RNA ASSOCIATED PROTEIN AIP-1-RELATED"/>
    <property type="match status" value="1"/>
</dbReference>